<dbReference type="GO" id="GO:0006633">
    <property type="term" value="P:fatty acid biosynthetic process"/>
    <property type="evidence" value="ECO:0007669"/>
    <property type="project" value="TreeGrafter"/>
</dbReference>
<dbReference type="NCBIfam" id="NF009386">
    <property type="entry name" value="PRK12745.1"/>
    <property type="match status" value="1"/>
</dbReference>
<evidence type="ECO:0000256" key="2">
    <source>
        <dbReference type="ARBA" id="ARBA00023002"/>
    </source>
</evidence>
<dbReference type="Gene3D" id="3.40.50.720">
    <property type="entry name" value="NAD(P)-binding Rossmann-like Domain"/>
    <property type="match status" value="1"/>
</dbReference>
<organism evidence="3 4">
    <name type="scientific">Dyadobacter luteus</name>
    <dbReference type="NCBI Taxonomy" id="2259619"/>
    <lineage>
        <taxon>Bacteria</taxon>
        <taxon>Pseudomonadati</taxon>
        <taxon>Bacteroidota</taxon>
        <taxon>Cytophagia</taxon>
        <taxon>Cytophagales</taxon>
        <taxon>Spirosomataceae</taxon>
        <taxon>Dyadobacter</taxon>
    </lineage>
</organism>
<dbReference type="PANTHER" id="PTHR42760">
    <property type="entry name" value="SHORT-CHAIN DEHYDROGENASES/REDUCTASES FAMILY MEMBER"/>
    <property type="match status" value="1"/>
</dbReference>
<dbReference type="SUPFAM" id="SSF51735">
    <property type="entry name" value="NAD(P)-binding Rossmann-fold domains"/>
    <property type="match status" value="1"/>
</dbReference>
<dbReference type="AlphaFoldDB" id="A0A3D8Y8F7"/>
<reference evidence="3 4" key="1">
    <citation type="submission" date="2018-07" db="EMBL/GenBank/DDBJ databases">
        <title>Dyadobacter roseus sp. nov., isolated from rose rhizosphere soil.</title>
        <authorList>
            <person name="Chen L."/>
        </authorList>
    </citation>
    <scope>NUCLEOTIDE SEQUENCE [LARGE SCALE GENOMIC DNA]</scope>
    <source>
        <strain evidence="3 4">RS19</strain>
    </source>
</reference>
<dbReference type="RefSeq" id="WP_115832672.1">
    <property type="nucleotide sequence ID" value="NZ_QNUL01000018.1"/>
</dbReference>
<evidence type="ECO:0000313" key="3">
    <source>
        <dbReference type="EMBL" id="REA58920.1"/>
    </source>
</evidence>
<name>A0A3D8Y8F7_9BACT</name>
<comment type="caution">
    <text evidence="3">The sequence shown here is derived from an EMBL/GenBank/DDBJ whole genome shotgun (WGS) entry which is preliminary data.</text>
</comment>
<dbReference type="InterPro" id="IPR002347">
    <property type="entry name" value="SDR_fam"/>
</dbReference>
<dbReference type="InterPro" id="IPR036291">
    <property type="entry name" value="NAD(P)-bd_dom_sf"/>
</dbReference>
<proteinExistence type="inferred from homology"/>
<accession>A0A3D8Y8F7</accession>
<evidence type="ECO:0000313" key="4">
    <source>
        <dbReference type="Proteomes" id="UP000256373"/>
    </source>
</evidence>
<keyword evidence="4" id="KW-1185">Reference proteome</keyword>
<dbReference type="Proteomes" id="UP000256373">
    <property type="component" value="Unassembled WGS sequence"/>
</dbReference>
<dbReference type="GO" id="GO:0048038">
    <property type="term" value="F:quinone binding"/>
    <property type="evidence" value="ECO:0007669"/>
    <property type="project" value="TreeGrafter"/>
</dbReference>
<dbReference type="OrthoDB" id="9788235at2"/>
<dbReference type="PANTHER" id="PTHR42760:SF133">
    <property type="entry name" value="3-OXOACYL-[ACYL-CARRIER-PROTEIN] REDUCTASE"/>
    <property type="match status" value="1"/>
</dbReference>
<dbReference type="GO" id="GO:0016616">
    <property type="term" value="F:oxidoreductase activity, acting on the CH-OH group of donors, NAD or NADP as acceptor"/>
    <property type="evidence" value="ECO:0007669"/>
    <property type="project" value="TreeGrafter"/>
</dbReference>
<dbReference type="PRINTS" id="PR00080">
    <property type="entry name" value="SDRFAMILY"/>
</dbReference>
<protein>
    <submittedName>
        <fullName evidence="3">3-ketoacyl-ACP reductase</fullName>
    </submittedName>
</protein>
<comment type="similarity">
    <text evidence="1">Belongs to the short-chain dehydrogenases/reductases (SDR) family.</text>
</comment>
<keyword evidence="2" id="KW-0560">Oxidoreductase</keyword>
<dbReference type="FunFam" id="3.40.50.720:FF:000173">
    <property type="entry name" value="3-oxoacyl-[acyl-carrier protein] reductase"/>
    <property type="match status" value="1"/>
</dbReference>
<dbReference type="EMBL" id="QNUL01000018">
    <property type="protein sequence ID" value="REA58920.1"/>
    <property type="molecule type" value="Genomic_DNA"/>
</dbReference>
<evidence type="ECO:0000256" key="1">
    <source>
        <dbReference type="ARBA" id="ARBA00006484"/>
    </source>
</evidence>
<gene>
    <name evidence="3" type="ORF">DSL64_19650</name>
</gene>
<dbReference type="Pfam" id="PF13561">
    <property type="entry name" value="adh_short_C2"/>
    <property type="match status" value="1"/>
</dbReference>
<dbReference type="PRINTS" id="PR00081">
    <property type="entry name" value="GDHRDH"/>
</dbReference>
<sequence>MEVKKVALITGGSRGIGFGIAKALAKEGYNLAINGVRDEAGCAEALNELRELGAEVLYCQGSIASAADRETIIEKAYSGFGNINILVNNAGIAPRERLDILETTAANYEEVMRTNLEGPFFLTQAIAKKMAHTKQNNHAFEASIVFVTSISATVASINRGEYCISKAGLAMTNLLFAVRLAEFNIPVYEVRPGIISTDMTSKVQEKYDNLFQSGIALQPRWGTPDDVGKAVASLTRGDFPYSTGQVIGVDGGMLIDRL</sequence>